<proteinExistence type="inferred from homology"/>
<dbReference type="PRINTS" id="PR00385">
    <property type="entry name" value="P450"/>
</dbReference>
<dbReference type="GO" id="GO:0005506">
    <property type="term" value="F:iron ion binding"/>
    <property type="evidence" value="ECO:0007669"/>
    <property type="project" value="InterPro"/>
</dbReference>
<gene>
    <name evidence="8" type="ORF">FA14DRAFT_160352</name>
</gene>
<dbReference type="EMBL" id="KZ819603">
    <property type="protein sequence ID" value="PWN34988.1"/>
    <property type="molecule type" value="Genomic_DNA"/>
</dbReference>
<dbReference type="PANTHER" id="PTHR24305">
    <property type="entry name" value="CYTOCHROME P450"/>
    <property type="match status" value="1"/>
</dbReference>
<keyword evidence="7" id="KW-0812">Transmembrane</keyword>
<dbReference type="RefSeq" id="XP_025355290.1">
    <property type="nucleotide sequence ID" value="XM_025498637.1"/>
</dbReference>
<protein>
    <submittedName>
        <fullName evidence="8">Cytochrome P450</fullName>
    </submittedName>
</protein>
<keyword evidence="9" id="KW-1185">Reference proteome</keyword>
<dbReference type="InterPro" id="IPR002403">
    <property type="entry name" value="Cyt_P450_E_grp-IV"/>
</dbReference>
<dbReference type="GO" id="GO:0004497">
    <property type="term" value="F:monooxygenase activity"/>
    <property type="evidence" value="ECO:0007669"/>
    <property type="project" value="InterPro"/>
</dbReference>
<evidence type="ECO:0000313" key="9">
    <source>
        <dbReference type="Proteomes" id="UP000245771"/>
    </source>
</evidence>
<sequence>MSKVKDHQQSKTKTLTASVLSISATIIAILTCIQLTKGGISSLLSMLHLRSNEAPPSISQRITDMFSSSDISFKTIAIGLGLIYTILAIIPRIQKSFQADPLAKIPMMKRESFLFGNFNSEKSSEYDGQKTIEAARELGSNVFLLPMPMGAWQLVIGDSIALNHVLGDIAKFPSTPFRHEFIRFVVGGGLIVADSKAHPRQRRAYAPAFTQSHVRTLAPIFTQKADELGEKLLTFARNGGQKEWSSDPKGGSVVNFSEMLDCASFDIIGKAGFGVDFDCIQHGLKGVKLANGYQNMLQACVKFDVPRILLIIFSSFTRAKWLGLPINHANRTIRDQNLEIDQWSQMVIEEKVKKTQAMLADGGDTAKDDGNGEPLDLMEKIVRSNEALRNKNDAITVSEKELRETIRLILFAGYETSSVATSLTLNYLAHDQRILGKVQTQLLAFLEKRREQNGGVDTRLNADELQSEELLLLTNCIKETLRLSPAVIKSDRQAAEDCVIPLGRPIPSRDGKEMLHQIHVPKGTILGACFKLPNSDEQIWGPDPEQWNPERWTNLPNTYKNANFPGPAGVATFSNGPASCLGSRFAMLEIIALLVGVLSRIHLEPSKYEVKTSPVMVSRPVIKGMDIVGLPLRITPLPHLS</sequence>
<feature type="transmembrane region" description="Helical" evidence="7">
    <location>
        <begin position="15"/>
        <end position="36"/>
    </location>
</feature>
<dbReference type="GeneID" id="37020418"/>
<evidence type="ECO:0000256" key="3">
    <source>
        <dbReference type="ARBA" id="ARBA00022723"/>
    </source>
</evidence>
<accession>A0A316VD24</accession>
<dbReference type="InParanoid" id="A0A316VD24"/>
<keyword evidence="6" id="KW-0349">Heme</keyword>
<dbReference type="PRINTS" id="PR00465">
    <property type="entry name" value="EP450IV"/>
</dbReference>
<dbReference type="InterPro" id="IPR050121">
    <property type="entry name" value="Cytochrome_P450_monoxygenase"/>
</dbReference>
<dbReference type="InterPro" id="IPR036396">
    <property type="entry name" value="Cyt_P450_sf"/>
</dbReference>
<keyword evidence="5 6" id="KW-0408">Iron</keyword>
<keyword evidence="4" id="KW-0560">Oxidoreductase</keyword>
<dbReference type="SUPFAM" id="SSF48264">
    <property type="entry name" value="Cytochrome P450"/>
    <property type="match status" value="1"/>
</dbReference>
<feature type="binding site" description="axial binding residue" evidence="6">
    <location>
        <position position="580"/>
    </location>
    <ligand>
        <name>heme</name>
        <dbReference type="ChEBI" id="CHEBI:30413"/>
    </ligand>
    <ligandPart>
        <name>Fe</name>
        <dbReference type="ChEBI" id="CHEBI:18248"/>
    </ligandPart>
</feature>
<feature type="transmembrane region" description="Helical" evidence="7">
    <location>
        <begin position="71"/>
        <end position="90"/>
    </location>
</feature>
<dbReference type="GO" id="GO:0020037">
    <property type="term" value="F:heme binding"/>
    <property type="evidence" value="ECO:0007669"/>
    <property type="project" value="InterPro"/>
</dbReference>
<evidence type="ECO:0000256" key="4">
    <source>
        <dbReference type="ARBA" id="ARBA00023002"/>
    </source>
</evidence>
<evidence type="ECO:0000256" key="7">
    <source>
        <dbReference type="SAM" id="Phobius"/>
    </source>
</evidence>
<dbReference type="Proteomes" id="UP000245771">
    <property type="component" value="Unassembled WGS sequence"/>
</dbReference>
<comment type="cofactor">
    <cofactor evidence="1 6">
        <name>heme</name>
        <dbReference type="ChEBI" id="CHEBI:30413"/>
    </cofactor>
</comment>
<dbReference type="Pfam" id="PF00067">
    <property type="entry name" value="p450"/>
    <property type="match status" value="1"/>
</dbReference>
<evidence type="ECO:0000256" key="5">
    <source>
        <dbReference type="ARBA" id="ARBA00023004"/>
    </source>
</evidence>
<dbReference type="Gene3D" id="1.10.630.10">
    <property type="entry name" value="Cytochrome P450"/>
    <property type="match status" value="1"/>
</dbReference>
<keyword evidence="3 6" id="KW-0479">Metal-binding</keyword>
<evidence type="ECO:0000256" key="6">
    <source>
        <dbReference type="PIRSR" id="PIRSR602403-1"/>
    </source>
</evidence>
<evidence type="ECO:0000256" key="2">
    <source>
        <dbReference type="ARBA" id="ARBA00010617"/>
    </source>
</evidence>
<comment type="similarity">
    <text evidence="2">Belongs to the cytochrome P450 family.</text>
</comment>
<dbReference type="GO" id="GO:0016705">
    <property type="term" value="F:oxidoreductase activity, acting on paired donors, with incorporation or reduction of molecular oxygen"/>
    <property type="evidence" value="ECO:0007669"/>
    <property type="project" value="InterPro"/>
</dbReference>
<dbReference type="PANTHER" id="PTHR24305:SF166">
    <property type="entry name" value="CYTOCHROME P450 12A4, MITOCHONDRIAL-RELATED"/>
    <property type="match status" value="1"/>
</dbReference>
<evidence type="ECO:0000313" key="8">
    <source>
        <dbReference type="EMBL" id="PWN34988.1"/>
    </source>
</evidence>
<name>A0A316VD24_9BASI</name>
<keyword evidence="7" id="KW-1133">Transmembrane helix</keyword>
<evidence type="ECO:0000256" key="1">
    <source>
        <dbReference type="ARBA" id="ARBA00001971"/>
    </source>
</evidence>
<organism evidence="8 9">
    <name type="scientific">Meira miltonrushii</name>
    <dbReference type="NCBI Taxonomy" id="1280837"/>
    <lineage>
        <taxon>Eukaryota</taxon>
        <taxon>Fungi</taxon>
        <taxon>Dikarya</taxon>
        <taxon>Basidiomycota</taxon>
        <taxon>Ustilaginomycotina</taxon>
        <taxon>Exobasidiomycetes</taxon>
        <taxon>Exobasidiales</taxon>
        <taxon>Brachybasidiaceae</taxon>
        <taxon>Meira</taxon>
    </lineage>
</organism>
<keyword evidence="7" id="KW-0472">Membrane</keyword>
<dbReference type="AlphaFoldDB" id="A0A316VD24"/>
<dbReference type="STRING" id="1280837.A0A316VD24"/>
<reference evidence="8 9" key="1">
    <citation type="journal article" date="2018" name="Mol. Biol. Evol.">
        <title>Broad Genomic Sampling Reveals a Smut Pathogenic Ancestry of the Fungal Clade Ustilaginomycotina.</title>
        <authorList>
            <person name="Kijpornyongpan T."/>
            <person name="Mondo S.J."/>
            <person name="Barry K."/>
            <person name="Sandor L."/>
            <person name="Lee J."/>
            <person name="Lipzen A."/>
            <person name="Pangilinan J."/>
            <person name="LaButti K."/>
            <person name="Hainaut M."/>
            <person name="Henrissat B."/>
            <person name="Grigoriev I.V."/>
            <person name="Spatafora J.W."/>
            <person name="Aime M.C."/>
        </authorList>
    </citation>
    <scope>NUCLEOTIDE SEQUENCE [LARGE SCALE GENOMIC DNA]</scope>
    <source>
        <strain evidence="8 9">MCA 3882</strain>
    </source>
</reference>
<dbReference type="InterPro" id="IPR001128">
    <property type="entry name" value="Cyt_P450"/>
</dbReference>
<dbReference type="OrthoDB" id="1470350at2759"/>